<dbReference type="GeneID" id="55612713"/>
<dbReference type="Proteomes" id="UP000284334">
    <property type="component" value="Segment"/>
</dbReference>
<dbReference type="PANTHER" id="PTHR46656:SF3">
    <property type="entry name" value="PUTATIVE-RELATED"/>
    <property type="match status" value="1"/>
</dbReference>
<dbReference type="KEGG" id="vg:55612713"/>
<dbReference type="EMBL" id="MK061412">
    <property type="protein sequence ID" value="AZU97100.1"/>
    <property type="molecule type" value="Genomic_DNA"/>
</dbReference>
<evidence type="ECO:0000313" key="2">
    <source>
        <dbReference type="Proteomes" id="UP000284334"/>
    </source>
</evidence>
<accession>A0A3T0ICI8</accession>
<sequence>MRVSFYTVRSNLKTDNGYGYAGHNIRNSLEKLGHTVNFHDEQADVQLDFCQPPLYAHFPRQYKIGYTPWESTSLPEGWLEGFSSVDEVWTTSQKCKEWYVDAGVSKPIHVFEHGIEGIWSPKKRNVHNKLKFLHIGEPAPRKGGQMALEAFRLAFGNQDDVHLTIKSNGESSVRVYASSFHRGGPRSILGLPHQVYQNVTVMTESLSLEELVGLYHSHHALVYPSWGEGFGLIPLQGLATGMPTVCTGAWAPYQRFLGDLSLDSRLADSKWSGIHPGKMYEPSLDHLVELYRNIYENYSELSNTFYNNSERVHSEYNWDTLTKNAFEHLENR</sequence>
<dbReference type="RefSeq" id="YP_009842485.1">
    <property type="nucleotide sequence ID" value="NC_048742.1"/>
</dbReference>
<gene>
    <name evidence="1" type="primary">22</name>
    <name evidence="1" type="ORF">SEA_GILSON_22</name>
</gene>
<keyword evidence="2" id="KW-1185">Reference proteome</keyword>
<proteinExistence type="predicted"/>
<dbReference type="SMR" id="A0A3T0ICI8"/>
<evidence type="ECO:0000313" key="1">
    <source>
        <dbReference type="EMBL" id="AZU97100.1"/>
    </source>
</evidence>
<name>A0A3T0ICI8_9CAUD</name>
<dbReference type="PANTHER" id="PTHR46656">
    <property type="entry name" value="PUTATIVE-RELATED"/>
    <property type="match status" value="1"/>
</dbReference>
<reference evidence="1 2" key="1">
    <citation type="submission" date="2018-10" db="EMBL/GenBank/DDBJ databases">
        <authorList>
            <person name="Soria N.A."/>
            <person name="Batley M.G."/>
            <person name="Hanafy A."/>
            <person name="Singh N."/>
            <person name="Shaffer C.D."/>
            <person name="Weston-Hafer K.A."/>
            <person name="Russell D.A."/>
            <person name="Pope W.H."/>
            <person name="Jacobs-Sera D."/>
            <person name="Hendrix R.W."/>
            <person name="Hatfull G.F."/>
        </authorList>
    </citation>
    <scope>NUCLEOTIDE SEQUENCE [LARGE SCALE GENOMIC DNA]</scope>
</reference>
<dbReference type="Pfam" id="PF20706">
    <property type="entry name" value="GT4-conflict"/>
    <property type="match status" value="1"/>
</dbReference>
<dbReference type="Gene3D" id="3.40.50.2000">
    <property type="entry name" value="Glycogen Phosphorylase B"/>
    <property type="match status" value="1"/>
</dbReference>
<protein>
    <submittedName>
        <fullName evidence="1">Glycosyltransferase</fullName>
    </submittedName>
</protein>
<organism evidence="1 2">
    <name type="scientific">Streptomyces phage Gilson</name>
    <dbReference type="NCBI Taxonomy" id="2488789"/>
    <lineage>
        <taxon>Viruses</taxon>
        <taxon>Duplodnaviria</taxon>
        <taxon>Heunggongvirae</taxon>
        <taxon>Uroviricota</taxon>
        <taxon>Caudoviricetes</taxon>
        <taxon>Stanwilliamsviridae</taxon>
        <taxon>Loccivirinae</taxon>
        <taxon>Gilsonvirus</taxon>
        <taxon>Gilsonvirus gilson</taxon>
    </lineage>
</organism>
<dbReference type="SUPFAM" id="SSF53756">
    <property type="entry name" value="UDP-Glycosyltransferase/glycogen phosphorylase"/>
    <property type="match status" value="1"/>
</dbReference>